<comment type="caution">
    <text evidence="2">The sequence shown here is derived from an EMBL/GenBank/DDBJ whole genome shotgun (WGS) entry which is preliminary data.</text>
</comment>
<organism evidence="2 3">
    <name type="scientific">Camelimonas abortus</name>
    <dbReference type="NCBI Taxonomy" id="1017184"/>
    <lineage>
        <taxon>Bacteria</taxon>
        <taxon>Pseudomonadati</taxon>
        <taxon>Pseudomonadota</taxon>
        <taxon>Alphaproteobacteria</taxon>
        <taxon>Hyphomicrobiales</taxon>
        <taxon>Chelatococcaceae</taxon>
        <taxon>Camelimonas</taxon>
    </lineage>
</organism>
<feature type="domain" description="DUF1214" evidence="1">
    <location>
        <begin position="3"/>
        <end position="104"/>
    </location>
</feature>
<name>A0ABV7LHR2_9HYPH</name>
<keyword evidence="3" id="KW-1185">Reference proteome</keyword>
<dbReference type="InterPro" id="IPR010621">
    <property type="entry name" value="DUF1214"/>
</dbReference>
<dbReference type="EMBL" id="JBHRUV010000109">
    <property type="protein sequence ID" value="MFC3267337.1"/>
    <property type="molecule type" value="Genomic_DNA"/>
</dbReference>
<dbReference type="RefSeq" id="WP_376869001.1">
    <property type="nucleotide sequence ID" value="NZ_JBHRUV010000109.1"/>
</dbReference>
<accession>A0ABV7LHR2</accession>
<gene>
    <name evidence="2" type="ORF">ACFOEX_13420</name>
</gene>
<dbReference type="SUPFAM" id="SSF160935">
    <property type="entry name" value="VPA0735-like"/>
    <property type="match status" value="1"/>
</dbReference>
<dbReference type="Gene3D" id="2.60.120.600">
    <property type="entry name" value="Domain of unknown function DUF1214, C-terminal domain"/>
    <property type="match status" value="1"/>
</dbReference>
<evidence type="ECO:0000313" key="3">
    <source>
        <dbReference type="Proteomes" id="UP001595536"/>
    </source>
</evidence>
<protein>
    <submittedName>
        <fullName evidence="2">DUF1214 domain-containing protein</fullName>
    </submittedName>
</protein>
<sequence>MELVAEHDSDGQPLRGGCVYEITGRTPEARIWTLAATPLRPDGTAAPAGPAAPLAQPRALTSEGLLRDPDGGVRIAVAATPQPGDWIAAPPSGRFRLTLRLYDSPTGFISRPDMSEQLTPAIRRKRCA</sequence>
<proteinExistence type="predicted"/>
<evidence type="ECO:0000259" key="1">
    <source>
        <dbReference type="Pfam" id="PF06742"/>
    </source>
</evidence>
<dbReference type="Pfam" id="PF06742">
    <property type="entry name" value="DUF1214"/>
    <property type="match status" value="1"/>
</dbReference>
<reference evidence="3" key="1">
    <citation type="journal article" date="2019" name="Int. J. Syst. Evol. Microbiol.">
        <title>The Global Catalogue of Microorganisms (GCM) 10K type strain sequencing project: providing services to taxonomists for standard genome sequencing and annotation.</title>
        <authorList>
            <consortium name="The Broad Institute Genomics Platform"/>
            <consortium name="The Broad Institute Genome Sequencing Center for Infectious Disease"/>
            <person name="Wu L."/>
            <person name="Ma J."/>
        </authorList>
    </citation>
    <scope>NUCLEOTIDE SEQUENCE [LARGE SCALE GENOMIC DNA]</scope>
    <source>
        <strain evidence="3">CCM 7941</strain>
    </source>
</reference>
<evidence type="ECO:0000313" key="2">
    <source>
        <dbReference type="EMBL" id="MFC3267337.1"/>
    </source>
</evidence>
<dbReference type="InterPro" id="IPR037049">
    <property type="entry name" value="DUF1214_C_sf"/>
</dbReference>
<dbReference type="Proteomes" id="UP001595536">
    <property type="component" value="Unassembled WGS sequence"/>
</dbReference>